<dbReference type="PANTHER" id="PTHR46380:SF2">
    <property type="entry name" value="CYCLIN-D-BINDING MYB-LIKE TRANSCRIPTION FACTOR 1"/>
    <property type="match status" value="1"/>
</dbReference>
<evidence type="ECO:0000313" key="8">
    <source>
        <dbReference type="Proteomes" id="UP001201262"/>
    </source>
</evidence>
<dbReference type="InterPro" id="IPR017930">
    <property type="entry name" value="Myb_dom"/>
</dbReference>
<dbReference type="InterPro" id="IPR009057">
    <property type="entry name" value="Homeodomain-like_sf"/>
</dbReference>
<protein>
    <submittedName>
        <fullName evidence="7">Uncharacterized protein</fullName>
    </submittedName>
</protein>
<feature type="compositionally biased region" description="Basic residues" evidence="4">
    <location>
        <begin position="56"/>
        <end position="67"/>
    </location>
</feature>
<comment type="caution">
    <text evidence="7">The sequence shown here is derived from an EMBL/GenBank/DDBJ whole genome shotgun (WGS) entry which is preliminary data.</text>
</comment>
<feature type="domain" description="Myb-like" evidence="5">
    <location>
        <begin position="253"/>
        <end position="295"/>
    </location>
</feature>
<feature type="compositionally biased region" description="Acidic residues" evidence="4">
    <location>
        <begin position="482"/>
        <end position="493"/>
    </location>
</feature>
<dbReference type="PROSITE" id="PS51294">
    <property type="entry name" value="HTH_MYB"/>
    <property type="match status" value="1"/>
</dbReference>
<feature type="compositionally biased region" description="Basic residues" evidence="4">
    <location>
        <begin position="95"/>
        <end position="104"/>
    </location>
</feature>
<reference evidence="7" key="1">
    <citation type="submission" date="2021-12" db="EMBL/GenBank/DDBJ databases">
        <title>Convergent genome expansion in fungi linked to evolution of root-endophyte symbiosis.</title>
        <authorList>
            <consortium name="DOE Joint Genome Institute"/>
            <person name="Ke Y.-H."/>
            <person name="Bonito G."/>
            <person name="Liao H.-L."/>
            <person name="Looney B."/>
            <person name="Rojas-Flechas A."/>
            <person name="Nash J."/>
            <person name="Hameed K."/>
            <person name="Schadt C."/>
            <person name="Martin F."/>
            <person name="Crous P.W."/>
            <person name="Miettinen O."/>
            <person name="Magnuson J.K."/>
            <person name="Labbe J."/>
            <person name="Jacobson D."/>
            <person name="Doktycz M.J."/>
            <person name="Veneault-Fourrey C."/>
            <person name="Kuo A."/>
            <person name="Mondo S."/>
            <person name="Calhoun S."/>
            <person name="Riley R."/>
            <person name="Ohm R."/>
            <person name="LaButti K."/>
            <person name="Andreopoulos B."/>
            <person name="Pangilinan J."/>
            <person name="Nolan M."/>
            <person name="Tritt A."/>
            <person name="Clum A."/>
            <person name="Lipzen A."/>
            <person name="Daum C."/>
            <person name="Barry K."/>
            <person name="Grigoriev I.V."/>
            <person name="Vilgalys R."/>
        </authorList>
    </citation>
    <scope>NUCLEOTIDE SEQUENCE</scope>
    <source>
        <strain evidence="7">PMI_201</strain>
    </source>
</reference>
<evidence type="ECO:0000256" key="3">
    <source>
        <dbReference type="ARBA" id="ARBA00023242"/>
    </source>
</evidence>
<feature type="compositionally biased region" description="Basic and acidic residues" evidence="4">
    <location>
        <begin position="472"/>
        <end position="481"/>
    </location>
</feature>
<evidence type="ECO:0000256" key="2">
    <source>
        <dbReference type="ARBA" id="ARBA00023125"/>
    </source>
</evidence>
<keyword evidence="3" id="KW-0539">Nucleus</keyword>
<dbReference type="GeneID" id="70251169"/>
<evidence type="ECO:0000256" key="1">
    <source>
        <dbReference type="ARBA" id="ARBA00004123"/>
    </source>
</evidence>
<dbReference type="AlphaFoldDB" id="A0AAD4KIF1"/>
<feature type="domain" description="HTH myb-type" evidence="6">
    <location>
        <begin position="252"/>
        <end position="299"/>
    </location>
</feature>
<feature type="region of interest" description="Disordered" evidence="4">
    <location>
        <begin position="392"/>
        <end position="579"/>
    </location>
</feature>
<name>A0AAD4KIF1_9EURO</name>
<evidence type="ECO:0000259" key="6">
    <source>
        <dbReference type="PROSITE" id="PS51294"/>
    </source>
</evidence>
<dbReference type="Proteomes" id="UP001201262">
    <property type="component" value="Unassembled WGS sequence"/>
</dbReference>
<keyword evidence="2" id="KW-0238">DNA-binding</keyword>
<dbReference type="PROSITE" id="PS50090">
    <property type="entry name" value="MYB_LIKE"/>
    <property type="match status" value="2"/>
</dbReference>
<evidence type="ECO:0000259" key="5">
    <source>
        <dbReference type="PROSITE" id="PS50090"/>
    </source>
</evidence>
<feature type="domain" description="Myb-like" evidence="5">
    <location>
        <begin position="298"/>
        <end position="370"/>
    </location>
</feature>
<dbReference type="EMBL" id="JAJTJA010000010">
    <property type="protein sequence ID" value="KAH8692978.1"/>
    <property type="molecule type" value="Genomic_DNA"/>
</dbReference>
<evidence type="ECO:0000256" key="4">
    <source>
        <dbReference type="SAM" id="MobiDB-lite"/>
    </source>
</evidence>
<dbReference type="GO" id="GO:0003700">
    <property type="term" value="F:DNA-binding transcription factor activity"/>
    <property type="evidence" value="ECO:0007669"/>
    <property type="project" value="TreeGrafter"/>
</dbReference>
<feature type="compositionally biased region" description="Polar residues" evidence="4">
    <location>
        <begin position="16"/>
        <end position="27"/>
    </location>
</feature>
<dbReference type="Pfam" id="PF00249">
    <property type="entry name" value="Myb_DNA-binding"/>
    <property type="match status" value="1"/>
</dbReference>
<organism evidence="7 8">
    <name type="scientific">Talaromyces proteolyticus</name>
    <dbReference type="NCBI Taxonomy" id="1131652"/>
    <lineage>
        <taxon>Eukaryota</taxon>
        <taxon>Fungi</taxon>
        <taxon>Dikarya</taxon>
        <taxon>Ascomycota</taxon>
        <taxon>Pezizomycotina</taxon>
        <taxon>Eurotiomycetes</taxon>
        <taxon>Eurotiomycetidae</taxon>
        <taxon>Eurotiales</taxon>
        <taxon>Trichocomaceae</taxon>
        <taxon>Talaromyces</taxon>
        <taxon>Talaromyces sect. Bacilispori</taxon>
    </lineage>
</organism>
<evidence type="ECO:0000313" key="7">
    <source>
        <dbReference type="EMBL" id="KAH8692978.1"/>
    </source>
</evidence>
<feature type="compositionally biased region" description="Basic and acidic residues" evidence="4">
    <location>
        <begin position="392"/>
        <end position="405"/>
    </location>
</feature>
<dbReference type="GO" id="GO:0005634">
    <property type="term" value="C:nucleus"/>
    <property type="evidence" value="ECO:0007669"/>
    <property type="project" value="UniProtKB-SubCell"/>
</dbReference>
<feature type="region of interest" description="Disordered" evidence="4">
    <location>
        <begin position="1"/>
        <end position="166"/>
    </location>
</feature>
<feature type="compositionally biased region" description="Low complexity" evidence="4">
    <location>
        <begin position="1"/>
        <end position="15"/>
    </location>
</feature>
<dbReference type="SMART" id="SM00717">
    <property type="entry name" value="SANT"/>
    <property type="match status" value="2"/>
</dbReference>
<dbReference type="SUPFAM" id="SSF46689">
    <property type="entry name" value="Homeodomain-like"/>
    <property type="match status" value="1"/>
</dbReference>
<proteinExistence type="predicted"/>
<keyword evidence="8" id="KW-1185">Reference proteome</keyword>
<dbReference type="InterPro" id="IPR001005">
    <property type="entry name" value="SANT/Myb"/>
</dbReference>
<accession>A0AAD4KIF1</accession>
<comment type="subcellular location">
    <subcellularLocation>
        <location evidence="1">Nucleus</location>
    </subcellularLocation>
</comment>
<dbReference type="Gene3D" id="1.10.10.60">
    <property type="entry name" value="Homeodomain-like"/>
    <property type="match status" value="2"/>
</dbReference>
<dbReference type="PANTHER" id="PTHR46380">
    <property type="entry name" value="CYCLIN-D-BINDING MYB-LIKE TRANSCRIPTION FACTOR 1"/>
    <property type="match status" value="1"/>
</dbReference>
<sequence length="579" mass="66366">MKSIFSSLWSKKSSSQVNEGNSSQPIVPSSPPRIGENDIVQDTEINTATTITTPTSKHRSSSKRKRSEARDSIVDTPIMAKPLENSSSQGTPPGAKRKRARKSSKTSLGKENREPSVNPNGAYGTSLRQSTEPDSSTPNTRRTPSKPAPDHFRPGHVSTQNTKRTGWFSPEETALLEAHKIDFCRSHSVDFEIFNQCVHASNKDKENLFKLRPEFGTHNEFWKGVWAIIPDRDRRSVLRFMRRHFQVGDGNRPWTNSEDNRLVRLHDKHGPKWSVISKEMERTQDDVVQRWKNKVEHRSTMITGLWNFAEMEELVRAVRKVRDILAQEGYTDIEDLYDMDEKHISWGAVSDALNNKRSRQQCADKWRKIKTKVFNYRQTGKRHATFYDVYEPDGHVWSKPDETGKSSKRAPKSQAVIKRQSSQSSDSDDASDDEEQELSAVDNQSTHEGQDQDEDTQDSDHPSSSDENEESQSERQIKRENESEEAESDESDENSMPSRSMSVQPKQNGTVDSNNETTSTPQSKHESSDEETNITRNPSTYMRVNEWAAVNAKPNNDIEEKTSRTRKRRKHKKHRKERE</sequence>
<feature type="compositionally biased region" description="Polar residues" evidence="4">
    <location>
        <begin position="126"/>
        <end position="142"/>
    </location>
</feature>
<dbReference type="RefSeq" id="XP_046068851.1">
    <property type="nucleotide sequence ID" value="XM_046220882.1"/>
</dbReference>
<dbReference type="InterPro" id="IPR051651">
    <property type="entry name" value="DMTF1_DNA-bind_reg"/>
</dbReference>
<feature type="compositionally biased region" description="Low complexity" evidence="4">
    <location>
        <begin position="43"/>
        <end position="55"/>
    </location>
</feature>
<feature type="compositionally biased region" description="Acidic residues" evidence="4">
    <location>
        <begin position="426"/>
        <end position="437"/>
    </location>
</feature>
<dbReference type="GO" id="GO:0000976">
    <property type="term" value="F:transcription cis-regulatory region binding"/>
    <property type="evidence" value="ECO:0007669"/>
    <property type="project" value="TreeGrafter"/>
</dbReference>
<feature type="compositionally biased region" description="Basic residues" evidence="4">
    <location>
        <begin position="564"/>
        <end position="579"/>
    </location>
</feature>
<gene>
    <name evidence="7" type="ORF">BGW36DRAFT_430718</name>
</gene>
<dbReference type="CDD" id="cd00167">
    <property type="entry name" value="SANT"/>
    <property type="match status" value="1"/>
</dbReference>
<feature type="compositionally biased region" description="Polar residues" evidence="4">
    <location>
        <begin position="496"/>
        <end position="522"/>
    </location>
</feature>